<proteinExistence type="predicted"/>
<accession>A0AA38FN76</accession>
<reference evidence="1 2" key="1">
    <citation type="journal article" date="2021" name="Nat. Plants">
        <title>The Taxus genome provides insights into paclitaxel biosynthesis.</title>
        <authorList>
            <person name="Xiong X."/>
            <person name="Gou J."/>
            <person name="Liao Q."/>
            <person name="Li Y."/>
            <person name="Zhou Q."/>
            <person name="Bi G."/>
            <person name="Li C."/>
            <person name="Du R."/>
            <person name="Wang X."/>
            <person name="Sun T."/>
            <person name="Guo L."/>
            <person name="Liang H."/>
            <person name="Lu P."/>
            <person name="Wu Y."/>
            <person name="Zhang Z."/>
            <person name="Ro D.K."/>
            <person name="Shang Y."/>
            <person name="Huang S."/>
            <person name="Yan J."/>
        </authorList>
    </citation>
    <scope>NUCLEOTIDE SEQUENCE [LARGE SCALE GENOMIC DNA]</scope>
    <source>
        <strain evidence="1">Ta-2019</strain>
    </source>
</reference>
<sequence length="68" mass="7214">DVDTRAGHLETISGLLDMGRSGGSPGGVETEQGGYASQARYVGVHPIYMDIEVVRLSIDSSDHLQAIQ</sequence>
<gene>
    <name evidence="1" type="ORF">KI387_044416</name>
</gene>
<feature type="non-terminal residue" evidence="1">
    <location>
        <position position="68"/>
    </location>
</feature>
<name>A0AA38FN76_TAXCH</name>
<dbReference type="AlphaFoldDB" id="A0AA38FN76"/>
<feature type="non-terminal residue" evidence="1">
    <location>
        <position position="1"/>
    </location>
</feature>
<comment type="caution">
    <text evidence="1">The sequence shown here is derived from an EMBL/GenBank/DDBJ whole genome shotgun (WGS) entry which is preliminary data.</text>
</comment>
<dbReference type="EMBL" id="JAHRHJ020000008">
    <property type="protein sequence ID" value="KAH9307201.1"/>
    <property type="molecule type" value="Genomic_DNA"/>
</dbReference>
<organism evidence="1 2">
    <name type="scientific">Taxus chinensis</name>
    <name type="common">Chinese yew</name>
    <name type="synonym">Taxus wallichiana var. chinensis</name>
    <dbReference type="NCBI Taxonomy" id="29808"/>
    <lineage>
        <taxon>Eukaryota</taxon>
        <taxon>Viridiplantae</taxon>
        <taxon>Streptophyta</taxon>
        <taxon>Embryophyta</taxon>
        <taxon>Tracheophyta</taxon>
        <taxon>Spermatophyta</taxon>
        <taxon>Pinopsida</taxon>
        <taxon>Pinidae</taxon>
        <taxon>Conifers II</taxon>
        <taxon>Cupressales</taxon>
        <taxon>Taxaceae</taxon>
        <taxon>Taxus</taxon>
    </lineage>
</organism>
<evidence type="ECO:0000313" key="1">
    <source>
        <dbReference type="EMBL" id="KAH9307201.1"/>
    </source>
</evidence>
<keyword evidence="2" id="KW-1185">Reference proteome</keyword>
<evidence type="ECO:0000313" key="2">
    <source>
        <dbReference type="Proteomes" id="UP000824469"/>
    </source>
</evidence>
<dbReference type="Proteomes" id="UP000824469">
    <property type="component" value="Unassembled WGS sequence"/>
</dbReference>
<protein>
    <submittedName>
        <fullName evidence="1">Uncharacterized protein</fullName>
    </submittedName>
</protein>